<evidence type="ECO:0000313" key="1">
    <source>
        <dbReference type="EMBL" id="MDQ0555969.1"/>
    </source>
</evidence>
<accession>A0ABU0MZ23</accession>
<protein>
    <submittedName>
        <fullName evidence="1">Bacteriocin</fullName>
    </submittedName>
</protein>
<keyword evidence="2" id="KW-1185">Reference proteome</keyword>
<proteinExistence type="predicted"/>
<dbReference type="EMBL" id="JAUSWG010000003">
    <property type="protein sequence ID" value="MDQ0555969.1"/>
    <property type="molecule type" value="Genomic_DNA"/>
</dbReference>
<evidence type="ECO:0000313" key="2">
    <source>
        <dbReference type="Proteomes" id="UP001232584"/>
    </source>
</evidence>
<dbReference type="Proteomes" id="UP001232584">
    <property type="component" value="Unassembled WGS sequence"/>
</dbReference>
<organism evidence="1 2">
    <name type="scientific">Paraclostridium ghonii</name>
    <dbReference type="NCBI Taxonomy" id="29358"/>
    <lineage>
        <taxon>Bacteria</taxon>
        <taxon>Bacillati</taxon>
        <taxon>Bacillota</taxon>
        <taxon>Clostridia</taxon>
        <taxon>Peptostreptococcales</taxon>
        <taxon>Peptostreptococcaceae</taxon>
        <taxon>Paraclostridium</taxon>
    </lineage>
</organism>
<dbReference type="RefSeq" id="WP_307504231.1">
    <property type="nucleotide sequence ID" value="NZ_BAAACE010000014.1"/>
</dbReference>
<sequence length="71" mass="7542">MKIVNPLGQTVQGGDISRNPRGGCICYTYESNVSGRSLAGNSCFSCGCNCQSGNTDNLVANRNMAANRMTY</sequence>
<gene>
    <name evidence="1" type="ORF">QOZ92_001082</name>
</gene>
<name>A0ABU0MZ23_9FIRM</name>
<reference evidence="1 2" key="1">
    <citation type="submission" date="2023-07" db="EMBL/GenBank/DDBJ databases">
        <title>Genomic Encyclopedia of Type Strains, Phase IV (KMG-IV): sequencing the most valuable type-strain genomes for metagenomic binning, comparative biology and taxonomic classification.</title>
        <authorList>
            <person name="Goeker M."/>
        </authorList>
    </citation>
    <scope>NUCLEOTIDE SEQUENCE [LARGE SCALE GENOMIC DNA]</scope>
    <source>
        <strain evidence="1 2">DSM 15049</strain>
    </source>
</reference>
<comment type="caution">
    <text evidence="1">The sequence shown here is derived from an EMBL/GenBank/DDBJ whole genome shotgun (WGS) entry which is preliminary data.</text>
</comment>